<feature type="compositionally biased region" description="Polar residues" evidence="1">
    <location>
        <begin position="391"/>
        <end position="408"/>
    </location>
</feature>
<organism evidence="2 3">
    <name type="scientific">Moniliophthora roreri</name>
    <name type="common">Frosty pod rot fungus</name>
    <name type="synonym">Monilia roreri</name>
    <dbReference type="NCBI Taxonomy" id="221103"/>
    <lineage>
        <taxon>Eukaryota</taxon>
        <taxon>Fungi</taxon>
        <taxon>Dikarya</taxon>
        <taxon>Basidiomycota</taxon>
        <taxon>Agaricomycotina</taxon>
        <taxon>Agaricomycetes</taxon>
        <taxon>Agaricomycetidae</taxon>
        <taxon>Agaricales</taxon>
        <taxon>Marasmiineae</taxon>
        <taxon>Marasmiaceae</taxon>
        <taxon>Moniliophthora</taxon>
    </lineage>
</organism>
<evidence type="ECO:0000313" key="2">
    <source>
        <dbReference type="EMBL" id="KTB29423.1"/>
    </source>
</evidence>
<dbReference type="Proteomes" id="UP000054988">
    <property type="component" value="Unassembled WGS sequence"/>
</dbReference>
<gene>
    <name evidence="2" type="ORF">WG66_18023</name>
</gene>
<feature type="region of interest" description="Disordered" evidence="1">
    <location>
        <begin position="381"/>
        <end position="415"/>
    </location>
</feature>
<protein>
    <submittedName>
        <fullName evidence="2">Uncharacterized protein</fullName>
    </submittedName>
</protein>
<reference evidence="2 3" key="1">
    <citation type="submission" date="2015-12" db="EMBL/GenBank/DDBJ databases">
        <title>Draft genome sequence of Moniliophthora roreri, the causal agent of frosty pod rot of cacao.</title>
        <authorList>
            <person name="Aime M.C."/>
            <person name="Diaz-Valderrama J.R."/>
            <person name="Kijpornyongpan T."/>
            <person name="Phillips-Mora W."/>
        </authorList>
    </citation>
    <scope>NUCLEOTIDE SEQUENCE [LARGE SCALE GENOMIC DNA]</scope>
    <source>
        <strain evidence="2 3">MCA 2952</strain>
    </source>
</reference>
<evidence type="ECO:0000256" key="1">
    <source>
        <dbReference type="SAM" id="MobiDB-lite"/>
    </source>
</evidence>
<name>A0A0W0EZE9_MONRR</name>
<dbReference type="EMBL" id="LATX01002433">
    <property type="protein sequence ID" value="KTB29423.1"/>
    <property type="molecule type" value="Genomic_DNA"/>
</dbReference>
<accession>A0A0W0EZE9</accession>
<sequence length="446" mass="49771">MSFFNPIICRWGYCRQILYSDDEYTRHLICDHVRNSKKEWVKKGDLGLLRRAEEGTGHSFSTDGLMCSYPEQEIGRKPVGNSQESSGAASLPSPPDTAPKAFSPSPSPSLPDELERSYRSRSPSLAVSPVSEKASPFLFVQDEDDRASSPISHFLPLDHRRWPTTGYTTPTFAALSSSPVGSPRVSFEDIPSPSLSNLIDIGGRGTKRKRGDEAEEEFSQYSSSTESQRQVEEELTQSLGLEEDDYIHPFDQLNPVESHDLVYPPDEIQPAEFHYTNVTQPYNESDTFDSTFLVNTRDQNRRADTPFYPSQSHTLPPLPIQVQEAAAPALDDSDHVDLNADLATQIHSLPYAGPSTPLPKRVSIYQEPCYPENHTVTTQTWYMPKRKKSRSSQPNSAVSLQQSPTAESFSPDVLCHHSPSLSQSQAYTGEFPFLTQAPYSSQNCSQ</sequence>
<proteinExistence type="predicted"/>
<dbReference type="AlphaFoldDB" id="A0A0W0EZE9"/>
<comment type="caution">
    <text evidence="2">The sequence shown here is derived from an EMBL/GenBank/DDBJ whole genome shotgun (WGS) entry which is preliminary data.</text>
</comment>
<dbReference type="eggNOG" id="ENOG502RCBA">
    <property type="taxonomic scope" value="Eukaryota"/>
</dbReference>
<feature type="region of interest" description="Disordered" evidence="1">
    <location>
        <begin position="74"/>
        <end position="127"/>
    </location>
</feature>
<evidence type="ECO:0000313" key="3">
    <source>
        <dbReference type="Proteomes" id="UP000054988"/>
    </source>
</evidence>